<dbReference type="SUPFAM" id="SSF49758">
    <property type="entry name" value="Calpain large subunit, middle domain (domain III)"/>
    <property type="match status" value="1"/>
</dbReference>
<sequence length="651" mass="74029">MTKKIKSNKKLPKEVIASIAAAQAKHKKNLQLPSATLVVTSAMAAAREACSAKVDAIVEECLAQNCKFRDSKFDLLNDRRNCLYSSLISETVYSDIAGSKRLPDLFRNPVFFLNDASPQDIKQGSAGDCWLLAALAVISNIPGLLEQLCVKRNEEIGVYGFIFFKDGDWVSTVVDDQVFYKIDPKSFRRQLYFSSCNDERESWLPLMEKAYAKIHGDYETIEGGFTSEGIEDLTGGIASNLLTSDILDKDRFWKEEMKKVNKHTLLGCCINFEEENPDKHGIQSKHAYSVLNVAEYNNERLVHIRNPWGEVEWNGDWSDGSEKWTPEAMKALKHENKDDGQFWMPYRDFLRIFTTIDRCRIFDASWSVASNWISYNIEPRSSGRFHFELTKRSSTVIVLSQPDTRYYGSFESEFNNTLSFHVYDKDDKLIRRTKVTVPFSLRSVNCELELEAGKYTVIPHVRREPNDIKPKPDEDESTDNAIDPAMRVDGVEVVIEPVEMDKDTYMFRQHKADLIRSMSLARITGRTLLGVDDEDYEEDPDASEVSTWQLMLGLRVYSHDRNLTLEGSPGIHPSVKEAQSEALDTNEKEDPEGVTATLADKNGLIAESGELATATGNDEDTQNEAEEAKKEEKETEKETEKEEEKEVKKEE</sequence>
<dbReference type="InterPro" id="IPR038765">
    <property type="entry name" value="Papain-like_cys_pep_sf"/>
</dbReference>
<evidence type="ECO:0000256" key="2">
    <source>
        <dbReference type="ARBA" id="ARBA00022553"/>
    </source>
</evidence>
<dbReference type="EMBL" id="JAAAIP010000561">
    <property type="protein sequence ID" value="KAG0315121.1"/>
    <property type="molecule type" value="Genomic_DNA"/>
</dbReference>
<comment type="similarity">
    <text evidence="1">Belongs to the peptidase C2 family.</text>
</comment>
<keyword evidence="6" id="KW-0863">Zinc-finger</keyword>
<dbReference type="PANTHER" id="PTHR10183:SF379">
    <property type="entry name" value="CALPAIN-5"/>
    <property type="match status" value="1"/>
</dbReference>
<organism evidence="14 15">
    <name type="scientific">Dissophora globulifera</name>
    <dbReference type="NCBI Taxonomy" id="979702"/>
    <lineage>
        <taxon>Eukaryota</taxon>
        <taxon>Fungi</taxon>
        <taxon>Fungi incertae sedis</taxon>
        <taxon>Mucoromycota</taxon>
        <taxon>Mortierellomycotina</taxon>
        <taxon>Mortierellomycetes</taxon>
        <taxon>Mortierellales</taxon>
        <taxon>Mortierellaceae</taxon>
        <taxon>Dissophora</taxon>
    </lineage>
</organism>
<evidence type="ECO:0000256" key="11">
    <source>
        <dbReference type="PROSITE-ProRule" id="PRU00239"/>
    </source>
</evidence>
<dbReference type="PRINTS" id="PR00704">
    <property type="entry name" value="CALPAIN"/>
</dbReference>
<evidence type="ECO:0000256" key="8">
    <source>
        <dbReference type="ARBA" id="ARBA00022807"/>
    </source>
</evidence>
<dbReference type="GO" id="GO:0008270">
    <property type="term" value="F:zinc ion binding"/>
    <property type="evidence" value="ECO:0007669"/>
    <property type="project" value="UniProtKB-KW"/>
</dbReference>
<dbReference type="Proteomes" id="UP000738325">
    <property type="component" value="Unassembled WGS sequence"/>
</dbReference>
<dbReference type="CDD" id="cd00044">
    <property type="entry name" value="CysPc"/>
    <property type="match status" value="1"/>
</dbReference>
<feature type="region of interest" description="Disordered" evidence="12">
    <location>
        <begin position="565"/>
        <end position="651"/>
    </location>
</feature>
<reference evidence="14" key="1">
    <citation type="journal article" date="2020" name="Fungal Divers.">
        <title>Resolving the Mortierellaceae phylogeny through synthesis of multi-gene phylogenetics and phylogenomics.</title>
        <authorList>
            <person name="Vandepol N."/>
            <person name="Liber J."/>
            <person name="Desiro A."/>
            <person name="Na H."/>
            <person name="Kennedy M."/>
            <person name="Barry K."/>
            <person name="Grigoriev I.V."/>
            <person name="Miller A.N."/>
            <person name="O'Donnell K."/>
            <person name="Stajich J.E."/>
            <person name="Bonito G."/>
        </authorList>
    </citation>
    <scope>NUCLEOTIDE SEQUENCE</scope>
    <source>
        <strain evidence="14">REB-010B</strain>
    </source>
</reference>
<comment type="caution">
    <text evidence="14">The sequence shown here is derived from an EMBL/GenBank/DDBJ whole genome shotgun (WGS) entry which is preliminary data.</text>
</comment>
<evidence type="ECO:0000256" key="7">
    <source>
        <dbReference type="ARBA" id="ARBA00022801"/>
    </source>
</evidence>
<dbReference type="Pfam" id="PF00648">
    <property type="entry name" value="Peptidase_C2"/>
    <property type="match status" value="1"/>
</dbReference>
<dbReference type="SUPFAM" id="SSF54001">
    <property type="entry name" value="Cysteine proteinases"/>
    <property type="match status" value="1"/>
</dbReference>
<feature type="active site" evidence="10 11">
    <location>
        <position position="306"/>
    </location>
</feature>
<dbReference type="SMART" id="SM00230">
    <property type="entry name" value="CysPc"/>
    <property type="match status" value="1"/>
</dbReference>
<keyword evidence="9" id="KW-0862">Zinc</keyword>
<dbReference type="PROSITE" id="PS00139">
    <property type="entry name" value="THIOL_PROTEASE_CYS"/>
    <property type="match status" value="1"/>
</dbReference>
<accession>A0A9P6UQG2</accession>
<keyword evidence="7 11" id="KW-0378">Hydrolase</keyword>
<evidence type="ECO:0000256" key="6">
    <source>
        <dbReference type="ARBA" id="ARBA00022771"/>
    </source>
</evidence>
<feature type="active site" evidence="10 11">
    <location>
        <position position="286"/>
    </location>
</feature>
<dbReference type="AlphaFoldDB" id="A0A9P6UQG2"/>
<proteinExistence type="inferred from homology"/>
<keyword evidence="5" id="KW-0677">Repeat</keyword>
<evidence type="ECO:0000259" key="13">
    <source>
        <dbReference type="PROSITE" id="PS50203"/>
    </source>
</evidence>
<feature type="domain" description="Calpain catalytic" evidence="13">
    <location>
        <begin position="100"/>
        <end position="362"/>
    </location>
</feature>
<dbReference type="FunFam" id="3.90.70.10:FF:000010">
    <property type="entry name" value="Calpain 15"/>
    <property type="match status" value="1"/>
</dbReference>
<dbReference type="InterPro" id="IPR022684">
    <property type="entry name" value="Calpain_cysteine_protease"/>
</dbReference>
<protein>
    <recommendedName>
        <fullName evidence="13">Calpain catalytic domain-containing protein</fullName>
    </recommendedName>
</protein>
<evidence type="ECO:0000313" key="15">
    <source>
        <dbReference type="Proteomes" id="UP000738325"/>
    </source>
</evidence>
<evidence type="ECO:0000256" key="9">
    <source>
        <dbReference type="ARBA" id="ARBA00022833"/>
    </source>
</evidence>
<dbReference type="InterPro" id="IPR000169">
    <property type="entry name" value="Pept_cys_AS"/>
</dbReference>
<dbReference type="PROSITE" id="PS50203">
    <property type="entry name" value="CALPAIN_CAT"/>
    <property type="match status" value="1"/>
</dbReference>
<evidence type="ECO:0000313" key="14">
    <source>
        <dbReference type="EMBL" id="KAG0315121.1"/>
    </source>
</evidence>
<evidence type="ECO:0000256" key="4">
    <source>
        <dbReference type="ARBA" id="ARBA00022723"/>
    </source>
</evidence>
<evidence type="ECO:0000256" key="10">
    <source>
        <dbReference type="PIRSR" id="PIRSR622684-1"/>
    </source>
</evidence>
<dbReference type="PANTHER" id="PTHR10183">
    <property type="entry name" value="CALPAIN"/>
    <property type="match status" value="1"/>
</dbReference>
<feature type="compositionally biased region" description="Basic and acidic residues" evidence="12">
    <location>
        <begin position="626"/>
        <end position="651"/>
    </location>
</feature>
<name>A0A9P6UQG2_9FUNG</name>
<keyword evidence="15" id="KW-1185">Reference proteome</keyword>
<dbReference type="OrthoDB" id="424753at2759"/>
<dbReference type="GO" id="GO:0004198">
    <property type="term" value="F:calcium-dependent cysteine-type endopeptidase activity"/>
    <property type="evidence" value="ECO:0007669"/>
    <property type="project" value="InterPro"/>
</dbReference>
<dbReference type="InterPro" id="IPR036213">
    <property type="entry name" value="Calpain_III_sf"/>
</dbReference>
<keyword evidence="4" id="KW-0479">Metal-binding</keyword>
<evidence type="ECO:0000256" key="5">
    <source>
        <dbReference type="ARBA" id="ARBA00022737"/>
    </source>
</evidence>
<keyword evidence="3 11" id="KW-0645">Protease</keyword>
<feature type="active site" evidence="10 11">
    <location>
        <position position="129"/>
    </location>
</feature>
<dbReference type="InterPro" id="IPR001300">
    <property type="entry name" value="Peptidase_C2_calpain_cat"/>
</dbReference>
<evidence type="ECO:0000256" key="3">
    <source>
        <dbReference type="ARBA" id="ARBA00022670"/>
    </source>
</evidence>
<gene>
    <name evidence="14" type="ORF">BGZ99_007670</name>
</gene>
<dbReference type="Gene3D" id="3.90.70.10">
    <property type="entry name" value="Cysteine proteinases"/>
    <property type="match status" value="1"/>
</dbReference>
<dbReference type="GO" id="GO:0006508">
    <property type="term" value="P:proteolysis"/>
    <property type="evidence" value="ECO:0007669"/>
    <property type="project" value="UniProtKB-KW"/>
</dbReference>
<evidence type="ECO:0000256" key="12">
    <source>
        <dbReference type="SAM" id="MobiDB-lite"/>
    </source>
</evidence>
<keyword evidence="8 11" id="KW-0788">Thiol protease</keyword>
<evidence type="ECO:0000256" key="1">
    <source>
        <dbReference type="ARBA" id="ARBA00007623"/>
    </source>
</evidence>
<keyword evidence="2" id="KW-0597">Phosphoprotein</keyword>